<name>A0ABU0EA43_9CELL</name>
<protein>
    <submittedName>
        <fullName evidence="4">DNA-binding CsgD family transcriptional regulator/energy-coupling factor transporter ATP-binding protein EcfA2</fullName>
    </submittedName>
</protein>
<dbReference type="SUPFAM" id="SSF46894">
    <property type="entry name" value="C-terminal effector domain of the bipartite response regulators"/>
    <property type="match status" value="1"/>
</dbReference>
<dbReference type="InterPro" id="IPR027417">
    <property type="entry name" value="P-loop_NTPase"/>
</dbReference>
<comment type="caution">
    <text evidence="4">The sequence shown here is derived from an EMBL/GenBank/DDBJ whole genome shotgun (WGS) entry which is preliminary data.</text>
</comment>
<dbReference type="GO" id="GO:0005524">
    <property type="term" value="F:ATP binding"/>
    <property type="evidence" value="ECO:0007669"/>
    <property type="project" value="UniProtKB-KW"/>
</dbReference>
<dbReference type="InterPro" id="IPR000792">
    <property type="entry name" value="Tscrpt_reg_LuxR_C"/>
</dbReference>
<dbReference type="InterPro" id="IPR041664">
    <property type="entry name" value="AAA_16"/>
</dbReference>
<evidence type="ECO:0000256" key="2">
    <source>
        <dbReference type="ARBA" id="ARBA00022840"/>
    </source>
</evidence>
<dbReference type="InterPro" id="IPR016032">
    <property type="entry name" value="Sig_transdc_resp-reg_C-effctor"/>
</dbReference>
<dbReference type="SMART" id="SM00421">
    <property type="entry name" value="HTH_LUXR"/>
    <property type="match status" value="1"/>
</dbReference>
<accession>A0ABU0EA43</accession>
<sequence length="877" mass="92972">MAANAEVSSSTTTALPESLGAVARRTLVVRPLTEQVRAEVQAGRSVLVVGDAGVGKTHLVTAALAHLWIGTPTSPMPTVVSVSGATCPAGIPLGALEPLLGDVAISSLGSFARAVDALADSLRARSRGGPVILRVEDAHLLDRASSQALAWMVQQHEVQLVATARSSAVSQSPWLELWKDDVVERIDVPPFTLAEVQQWLVGELGGQVTLDTVRRVWSETSGNPFHLGEVVRTDRLGGALEQQGGAWVWVGGATPGRRLLDVVAHDMSRLSGDARVALEIAALVCPVSLSVLLDMVSRPVVEELSRVGLVSLSPRLTVAGEGDVTVDLAHALYAEAVRSGVPRARRREVLERVAGLANSGHRSGAALVRSVALALDCDLAVEPARLDAAVDAAFELQQPDTAVRLLTSALRRTQPGDLRRAALALQRADAWWHLDDAGRAARDLTDVFETLWATTRPDAPTVRLMVAATALRARIAYHRDGALDQALVSFDVAARWILDRTGEHAARGLRELATARLTRLGYGGRPRLDDACAVLLDSSAGSSAVPLAAPTIVGLAQSGRFADAAHLAARSAQLAGAHHDQYRWGRGEVAVAAFLTTLWSGDVTTAERVVDALDQESNAAVDWVAVHVTRGLIGIARGSWMQANADLHAASARHGHTDLGGVAVYSLAAEALAAAATGDAVTARTLLARNADAAARAMAGVDGEVQLLRADTLAWLRDPDAVDEARALAGWARDRGLLRIELEALHRSADRRAPGTRPRGVDPEVLRRVRELAPLVDGPRAAAIVRHVQAQYAGDDDLVRIAERDLNRCGLWLPPIETIVSLTRREQEIAALAAGGLTSRAIASRLTLSVRTVDSHLARVFAKTGVHSREGLSAVLR</sequence>
<dbReference type="Gene3D" id="1.10.10.10">
    <property type="entry name" value="Winged helix-like DNA-binding domain superfamily/Winged helix DNA-binding domain"/>
    <property type="match status" value="1"/>
</dbReference>
<proteinExistence type="predicted"/>
<keyword evidence="4" id="KW-0238">DNA-binding</keyword>
<dbReference type="PROSITE" id="PS00622">
    <property type="entry name" value="HTH_LUXR_1"/>
    <property type="match status" value="1"/>
</dbReference>
<gene>
    <name evidence="4" type="ORF">J2X26_000359</name>
</gene>
<dbReference type="Pfam" id="PF00196">
    <property type="entry name" value="GerE"/>
    <property type="match status" value="1"/>
</dbReference>
<dbReference type="InterPro" id="IPR036388">
    <property type="entry name" value="WH-like_DNA-bd_sf"/>
</dbReference>
<keyword evidence="2 4" id="KW-0067">ATP-binding</keyword>
<evidence type="ECO:0000256" key="1">
    <source>
        <dbReference type="ARBA" id="ARBA00022741"/>
    </source>
</evidence>
<dbReference type="PANTHER" id="PTHR16305:SF35">
    <property type="entry name" value="TRANSCRIPTIONAL ACTIVATOR DOMAIN"/>
    <property type="match status" value="1"/>
</dbReference>
<dbReference type="Proteomes" id="UP001239626">
    <property type="component" value="Unassembled WGS sequence"/>
</dbReference>
<keyword evidence="5" id="KW-1185">Reference proteome</keyword>
<keyword evidence="1" id="KW-0547">Nucleotide-binding</keyword>
<dbReference type="RefSeq" id="WP_307489297.1">
    <property type="nucleotide sequence ID" value="NZ_JAUSVB010000001.1"/>
</dbReference>
<dbReference type="Pfam" id="PF13191">
    <property type="entry name" value="AAA_16"/>
    <property type="match status" value="1"/>
</dbReference>
<dbReference type="InterPro" id="IPR003593">
    <property type="entry name" value="AAA+_ATPase"/>
</dbReference>
<dbReference type="SMART" id="SM00382">
    <property type="entry name" value="AAA"/>
    <property type="match status" value="1"/>
</dbReference>
<dbReference type="GO" id="GO:0003677">
    <property type="term" value="F:DNA binding"/>
    <property type="evidence" value="ECO:0007669"/>
    <property type="project" value="UniProtKB-KW"/>
</dbReference>
<dbReference type="EMBL" id="JAUSVB010000001">
    <property type="protein sequence ID" value="MDQ0372062.1"/>
    <property type="molecule type" value="Genomic_DNA"/>
</dbReference>
<dbReference type="SUPFAM" id="SSF52540">
    <property type="entry name" value="P-loop containing nucleoside triphosphate hydrolases"/>
    <property type="match status" value="1"/>
</dbReference>
<evidence type="ECO:0000313" key="5">
    <source>
        <dbReference type="Proteomes" id="UP001239626"/>
    </source>
</evidence>
<evidence type="ECO:0000259" key="3">
    <source>
        <dbReference type="PROSITE" id="PS50043"/>
    </source>
</evidence>
<dbReference type="CDD" id="cd06170">
    <property type="entry name" value="LuxR_C_like"/>
    <property type="match status" value="1"/>
</dbReference>
<dbReference type="PROSITE" id="PS50043">
    <property type="entry name" value="HTH_LUXR_2"/>
    <property type="match status" value="1"/>
</dbReference>
<feature type="domain" description="HTH luxR-type" evidence="3">
    <location>
        <begin position="815"/>
        <end position="877"/>
    </location>
</feature>
<dbReference type="PRINTS" id="PR00038">
    <property type="entry name" value="HTHLUXR"/>
</dbReference>
<organism evidence="4 5">
    <name type="scientific">Cellulomonas humilata</name>
    <dbReference type="NCBI Taxonomy" id="144055"/>
    <lineage>
        <taxon>Bacteria</taxon>
        <taxon>Bacillati</taxon>
        <taxon>Actinomycetota</taxon>
        <taxon>Actinomycetes</taxon>
        <taxon>Micrococcales</taxon>
        <taxon>Cellulomonadaceae</taxon>
        <taxon>Cellulomonas</taxon>
    </lineage>
</organism>
<evidence type="ECO:0000313" key="4">
    <source>
        <dbReference type="EMBL" id="MDQ0372062.1"/>
    </source>
</evidence>
<dbReference type="PANTHER" id="PTHR16305">
    <property type="entry name" value="TESTICULAR SOLUBLE ADENYLYL CYCLASE"/>
    <property type="match status" value="1"/>
</dbReference>
<reference evidence="4 5" key="1">
    <citation type="submission" date="2023-07" db="EMBL/GenBank/DDBJ databases">
        <title>Sorghum-associated microbial communities from plants grown in Nebraska, USA.</title>
        <authorList>
            <person name="Schachtman D."/>
        </authorList>
    </citation>
    <scope>NUCLEOTIDE SEQUENCE [LARGE SCALE GENOMIC DNA]</scope>
    <source>
        <strain evidence="4 5">BE332</strain>
    </source>
</reference>